<proteinExistence type="predicted"/>
<sequence length="125" mass="13594">MPIPNAVARFNRVATNRVLRPFTARLPGFAVVRHNGRTSGRPYRTPVGLFARPDGYVIALTYGPDRDWVKNIVAAGGCELEIRGRTVAATAPRVVHDPARTGMPPGVKQALTLLGVTDFLHLSRP</sequence>
<dbReference type="Proteomes" id="UP000774570">
    <property type="component" value="Unassembled WGS sequence"/>
</dbReference>
<dbReference type="NCBIfam" id="TIGR00026">
    <property type="entry name" value="hi_GC_TIGR00026"/>
    <property type="match status" value="1"/>
</dbReference>
<comment type="caution">
    <text evidence="1">The sequence shown here is derived from an EMBL/GenBank/DDBJ whole genome shotgun (WGS) entry which is preliminary data.</text>
</comment>
<organism evidence="1 2">
    <name type="scientific">Actinomadura parmotrematis</name>
    <dbReference type="NCBI Taxonomy" id="2864039"/>
    <lineage>
        <taxon>Bacteria</taxon>
        <taxon>Bacillati</taxon>
        <taxon>Actinomycetota</taxon>
        <taxon>Actinomycetes</taxon>
        <taxon>Streptosporangiales</taxon>
        <taxon>Thermomonosporaceae</taxon>
        <taxon>Actinomadura</taxon>
    </lineage>
</organism>
<gene>
    <name evidence="1" type="ORF">K1Y72_34750</name>
</gene>
<keyword evidence="2" id="KW-1185">Reference proteome</keyword>
<reference evidence="1 2" key="1">
    <citation type="submission" date="2021-07" db="EMBL/GenBank/DDBJ databases">
        <title>Actinomadura sp. PM05-2 isolated from lichen.</title>
        <authorList>
            <person name="Somphong A."/>
            <person name="Phongsopitanun W."/>
            <person name="Tanasupawat S."/>
            <person name="Peongsungnone V."/>
        </authorList>
    </citation>
    <scope>NUCLEOTIDE SEQUENCE [LARGE SCALE GENOMIC DNA]</scope>
    <source>
        <strain evidence="1 2">PM05-2</strain>
    </source>
</reference>
<accession>A0ABS7G6W8</accession>
<dbReference type="InterPro" id="IPR004378">
    <property type="entry name" value="F420H2_quin_Rdtase"/>
</dbReference>
<dbReference type="EMBL" id="JAIBOA010000036">
    <property type="protein sequence ID" value="MBW8487557.1"/>
    <property type="molecule type" value="Genomic_DNA"/>
</dbReference>
<name>A0ABS7G6W8_9ACTN</name>
<evidence type="ECO:0000313" key="1">
    <source>
        <dbReference type="EMBL" id="MBW8487557.1"/>
    </source>
</evidence>
<dbReference type="RefSeq" id="WP_220170793.1">
    <property type="nucleotide sequence ID" value="NZ_JAIBOA010000036.1"/>
</dbReference>
<dbReference type="Pfam" id="PF04075">
    <property type="entry name" value="F420H2_quin_red"/>
    <property type="match status" value="1"/>
</dbReference>
<protein>
    <submittedName>
        <fullName evidence="1">Nitroreductase family deazaflavin-dependent oxidoreductase</fullName>
    </submittedName>
</protein>
<dbReference type="Gene3D" id="2.30.110.10">
    <property type="entry name" value="Electron Transport, Fmn-binding Protein, Chain A"/>
    <property type="match status" value="1"/>
</dbReference>
<evidence type="ECO:0000313" key="2">
    <source>
        <dbReference type="Proteomes" id="UP000774570"/>
    </source>
</evidence>
<dbReference type="InterPro" id="IPR012349">
    <property type="entry name" value="Split_barrel_FMN-bd"/>
</dbReference>